<sequence length="449" mass="45756">MDTVHAPSPRPLNVHAPAAPLSGAVTVPGDKSISHRALMFAALARGETHISGLLEGEDVLRTADAMRALGATVVRTGPGAWHVTGRGIGQLQEPADVLDMGNSGTAARLLSGILASHGIFSVMTGDASLRGRPMKRVTDPLAATGATFLSRAGGRLPLAIRGVADPAPLTYRLPVASAQVKSAVLLAGLNAAGTTRVEEPVATRDHTENMLRHFGAHVTVEPLGAGGRTITLAGRPDLVARDVVVPGDPSSAAFVLVAALVVPGSAVTVRGVGLNPLRTGLFTTLREMGADLRLSNERIEGGEPVGDLTAIAGPLHGVDVPADRAPSMIDEYPVLAVAAAHAAGPSRFRGLEELRVKESDRLAATVALLERNGVAVQVVGDDMIVTGTGGAVPGGGVVETRMDHRLAMSATVLGLTASAPVGVDDTAFIDTSFPGFIALMNGIGAGLAP</sequence>
<dbReference type="Gene3D" id="3.65.10.10">
    <property type="entry name" value="Enolpyruvate transferase domain"/>
    <property type="match status" value="2"/>
</dbReference>
<comment type="similarity">
    <text evidence="2 8">Belongs to the EPSP synthase family.</text>
</comment>
<dbReference type="HAMAP" id="MF_00210">
    <property type="entry name" value="EPSP_synth"/>
    <property type="match status" value="1"/>
</dbReference>
<feature type="binding site" evidence="8">
    <location>
        <position position="179"/>
    </location>
    <ligand>
        <name>phosphoenolpyruvate</name>
        <dbReference type="ChEBI" id="CHEBI:58702"/>
    </ligand>
</feature>
<evidence type="ECO:0000313" key="11">
    <source>
        <dbReference type="Proteomes" id="UP000561066"/>
    </source>
</evidence>
<reference evidence="10 11" key="1">
    <citation type="submission" date="2020-04" db="EMBL/GenBank/DDBJ databases">
        <title>Description of novel Gluconacetobacter.</title>
        <authorList>
            <person name="Sombolestani A."/>
        </authorList>
    </citation>
    <scope>NUCLEOTIDE SEQUENCE [LARGE SCALE GENOMIC DNA]</scope>
    <source>
        <strain evidence="10 11">LMG 21312</strain>
    </source>
</reference>
<comment type="catalytic activity">
    <reaction evidence="7">
        <text>3-phosphoshikimate + phosphoenolpyruvate = 5-O-(1-carboxyvinyl)-3-phosphoshikimate + phosphate</text>
        <dbReference type="Rhea" id="RHEA:21256"/>
        <dbReference type="ChEBI" id="CHEBI:43474"/>
        <dbReference type="ChEBI" id="CHEBI:57701"/>
        <dbReference type="ChEBI" id="CHEBI:58702"/>
        <dbReference type="ChEBI" id="CHEBI:145989"/>
        <dbReference type="EC" id="2.5.1.19"/>
    </reaction>
    <physiologicalReaction direction="left-to-right" evidence="7">
        <dbReference type="Rhea" id="RHEA:21257"/>
    </physiologicalReaction>
</comment>
<dbReference type="RefSeq" id="WP_182942182.1">
    <property type="nucleotide sequence ID" value="NZ_JABEQH010000006.1"/>
</dbReference>
<keyword evidence="4 8" id="KW-0028">Amino-acid biosynthesis</keyword>
<dbReference type="PANTHER" id="PTHR21090:SF5">
    <property type="entry name" value="PENTAFUNCTIONAL AROM POLYPEPTIDE"/>
    <property type="match status" value="1"/>
</dbReference>
<feature type="binding site" evidence="8">
    <location>
        <position position="31"/>
    </location>
    <ligand>
        <name>phosphoenolpyruvate</name>
        <dbReference type="ChEBI" id="CHEBI:58702"/>
    </ligand>
</feature>
<comment type="function">
    <text evidence="8">Catalyzes the transfer of the enolpyruvyl moiety of phosphoenolpyruvate (PEP) to the 5-hydroxyl of shikimate-3-phosphate (S3P) to produce enolpyruvyl shikimate-3-phosphate and inorganic phosphate.</text>
</comment>
<dbReference type="PIRSF" id="PIRSF000505">
    <property type="entry name" value="EPSPS"/>
    <property type="match status" value="1"/>
</dbReference>
<evidence type="ECO:0000256" key="3">
    <source>
        <dbReference type="ARBA" id="ARBA00022490"/>
    </source>
</evidence>
<proteinExistence type="inferred from homology"/>
<name>A0A7W4J6J4_9PROT</name>
<protein>
    <recommendedName>
        <fullName evidence="8">3-phosphoshikimate 1-carboxyvinyltransferase</fullName>
        <ecNumber evidence="8">2.5.1.19</ecNumber>
    </recommendedName>
    <alternativeName>
        <fullName evidence="8">5-enolpyruvylshikimate-3-phosphate synthase</fullName>
        <shortName evidence="8">EPSP synthase</shortName>
        <shortName evidence="8">EPSPS</shortName>
    </alternativeName>
</protein>
<comment type="caution">
    <text evidence="10">The sequence shown here is derived from an EMBL/GenBank/DDBJ whole genome shotgun (WGS) entry which is preliminary data.</text>
</comment>
<evidence type="ECO:0000256" key="5">
    <source>
        <dbReference type="ARBA" id="ARBA00022679"/>
    </source>
</evidence>
<feature type="binding site" evidence="8">
    <location>
        <position position="405"/>
    </location>
    <ligand>
        <name>phosphoenolpyruvate</name>
        <dbReference type="ChEBI" id="CHEBI:58702"/>
    </ligand>
</feature>
<comment type="caution">
    <text evidence="8">Lacks conserved residue(s) required for the propagation of feature annotation.</text>
</comment>
<dbReference type="InterPro" id="IPR006264">
    <property type="entry name" value="EPSP_synthase"/>
</dbReference>
<dbReference type="PROSITE" id="PS00104">
    <property type="entry name" value="EPSP_SYNTHASE_1"/>
    <property type="match status" value="1"/>
</dbReference>
<dbReference type="InterPro" id="IPR023193">
    <property type="entry name" value="EPSP_synthase_CS"/>
</dbReference>
<dbReference type="PROSITE" id="PS00885">
    <property type="entry name" value="EPSP_SYNTHASE_2"/>
    <property type="match status" value="1"/>
</dbReference>
<evidence type="ECO:0000256" key="1">
    <source>
        <dbReference type="ARBA" id="ARBA00004811"/>
    </source>
</evidence>
<evidence type="ECO:0000256" key="6">
    <source>
        <dbReference type="ARBA" id="ARBA00023141"/>
    </source>
</evidence>
<feature type="binding site" evidence="8">
    <location>
        <position position="357"/>
    </location>
    <ligand>
        <name>3-phosphoshikimate</name>
        <dbReference type="ChEBI" id="CHEBI:145989"/>
    </ligand>
</feature>
<comment type="subunit">
    <text evidence="8">Monomer.</text>
</comment>
<evidence type="ECO:0000259" key="9">
    <source>
        <dbReference type="Pfam" id="PF00275"/>
    </source>
</evidence>
<dbReference type="NCBIfam" id="TIGR01356">
    <property type="entry name" value="aroA"/>
    <property type="match status" value="1"/>
</dbReference>
<feature type="binding site" evidence="8">
    <location>
        <position position="36"/>
    </location>
    <ligand>
        <name>3-phosphoshikimate</name>
        <dbReference type="ChEBI" id="CHEBI:145989"/>
    </ligand>
</feature>
<feature type="binding site" evidence="8">
    <location>
        <position position="330"/>
    </location>
    <ligand>
        <name>3-phosphoshikimate</name>
        <dbReference type="ChEBI" id="CHEBI:145989"/>
    </ligand>
</feature>
<dbReference type="GO" id="GO:0009423">
    <property type="term" value="P:chorismate biosynthetic process"/>
    <property type="evidence" value="ECO:0007669"/>
    <property type="project" value="UniProtKB-UniRule"/>
</dbReference>
<feature type="binding site" evidence="8">
    <location>
        <position position="32"/>
    </location>
    <ligand>
        <name>3-phosphoshikimate</name>
        <dbReference type="ChEBI" id="CHEBI:145989"/>
    </ligand>
</feature>
<keyword evidence="11" id="KW-1185">Reference proteome</keyword>
<feature type="binding site" evidence="8">
    <location>
        <position position="177"/>
    </location>
    <ligand>
        <name>3-phosphoshikimate</name>
        <dbReference type="ChEBI" id="CHEBI:145989"/>
    </ligand>
</feature>
<dbReference type="GO" id="GO:0008652">
    <property type="term" value="P:amino acid biosynthetic process"/>
    <property type="evidence" value="ECO:0007669"/>
    <property type="project" value="UniProtKB-KW"/>
</dbReference>
<dbReference type="EC" id="2.5.1.19" evidence="8"/>
<dbReference type="CDD" id="cd01556">
    <property type="entry name" value="EPSP_synthase"/>
    <property type="match status" value="1"/>
</dbReference>
<evidence type="ECO:0000256" key="8">
    <source>
        <dbReference type="HAMAP-Rule" id="MF_00210"/>
    </source>
</evidence>
<feature type="binding site" evidence="8">
    <location>
        <position position="179"/>
    </location>
    <ligand>
        <name>3-phosphoshikimate</name>
        <dbReference type="ChEBI" id="CHEBI:145989"/>
    </ligand>
</feature>
<accession>A0A7W4J6J4</accession>
<comment type="pathway">
    <text evidence="1 8">Metabolic intermediate biosynthesis; chorismate biosynthesis; chorismate from D-erythrose 4-phosphate and phosphoenolpyruvate: step 6/7.</text>
</comment>
<gene>
    <name evidence="8 10" type="primary">aroA</name>
    <name evidence="10" type="ORF">HLH21_05675</name>
</gene>
<keyword evidence="6 8" id="KW-0057">Aromatic amino acid biosynthesis</keyword>
<feature type="binding site" evidence="8">
    <location>
        <position position="31"/>
    </location>
    <ligand>
        <name>3-phosphoshikimate</name>
        <dbReference type="ChEBI" id="CHEBI:145989"/>
    </ligand>
</feature>
<feature type="active site" description="Proton acceptor" evidence="8">
    <location>
        <position position="330"/>
    </location>
</feature>
<feature type="domain" description="Enolpyruvate transferase" evidence="9">
    <location>
        <begin position="18"/>
        <end position="437"/>
    </location>
</feature>
<evidence type="ECO:0000256" key="7">
    <source>
        <dbReference type="ARBA" id="ARBA00044633"/>
    </source>
</evidence>
<dbReference type="InterPro" id="IPR036968">
    <property type="entry name" value="Enolpyruvate_Tfrase_sf"/>
</dbReference>
<dbReference type="GO" id="GO:0005737">
    <property type="term" value="C:cytoplasm"/>
    <property type="evidence" value="ECO:0007669"/>
    <property type="project" value="UniProtKB-SubCell"/>
</dbReference>
<dbReference type="UniPathway" id="UPA00053">
    <property type="reaction ID" value="UER00089"/>
</dbReference>
<dbReference type="EMBL" id="JABEQH010000006">
    <property type="protein sequence ID" value="MBB2175418.1"/>
    <property type="molecule type" value="Genomic_DNA"/>
</dbReference>
<comment type="subcellular location">
    <subcellularLocation>
        <location evidence="8">Cytoplasm</location>
    </subcellularLocation>
</comment>
<keyword evidence="5 8" id="KW-0808">Transferase</keyword>
<evidence type="ECO:0000256" key="4">
    <source>
        <dbReference type="ARBA" id="ARBA00022605"/>
    </source>
</evidence>
<dbReference type="AlphaFoldDB" id="A0A7W4J6J4"/>
<dbReference type="Proteomes" id="UP000561066">
    <property type="component" value="Unassembled WGS sequence"/>
</dbReference>
<feature type="binding site" evidence="8">
    <location>
        <position position="104"/>
    </location>
    <ligand>
        <name>phosphoenolpyruvate</name>
        <dbReference type="ChEBI" id="CHEBI:58702"/>
    </ligand>
</feature>
<dbReference type="GO" id="GO:0003866">
    <property type="term" value="F:3-phosphoshikimate 1-carboxyvinyltransferase activity"/>
    <property type="evidence" value="ECO:0007669"/>
    <property type="project" value="UniProtKB-UniRule"/>
</dbReference>
<dbReference type="InterPro" id="IPR001986">
    <property type="entry name" value="Enolpyruvate_Tfrase_dom"/>
</dbReference>
<feature type="binding site" evidence="8">
    <location>
        <position position="132"/>
    </location>
    <ligand>
        <name>phosphoenolpyruvate</name>
        <dbReference type="ChEBI" id="CHEBI:58702"/>
    </ligand>
</feature>
<dbReference type="SUPFAM" id="SSF55205">
    <property type="entry name" value="EPT/RTPC-like"/>
    <property type="match status" value="1"/>
</dbReference>
<evidence type="ECO:0000256" key="2">
    <source>
        <dbReference type="ARBA" id="ARBA00009948"/>
    </source>
</evidence>
<dbReference type="Pfam" id="PF00275">
    <property type="entry name" value="EPSP_synthase"/>
    <property type="match status" value="1"/>
</dbReference>
<dbReference type="InterPro" id="IPR013792">
    <property type="entry name" value="RNA3'P_cycl/enolpyr_Trfase_a/b"/>
</dbReference>
<dbReference type="FunFam" id="3.65.10.10:FF:000005">
    <property type="entry name" value="3-phosphoshikimate 1-carboxyvinyltransferase"/>
    <property type="match status" value="1"/>
</dbReference>
<keyword evidence="3 8" id="KW-0963">Cytoplasm</keyword>
<dbReference type="GO" id="GO:0009073">
    <property type="term" value="P:aromatic amino acid family biosynthetic process"/>
    <property type="evidence" value="ECO:0007669"/>
    <property type="project" value="UniProtKB-KW"/>
</dbReference>
<evidence type="ECO:0000313" key="10">
    <source>
        <dbReference type="EMBL" id="MBB2175418.1"/>
    </source>
</evidence>
<feature type="binding site" evidence="8">
    <location>
        <position position="361"/>
    </location>
    <ligand>
        <name>phosphoenolpyruvate</name>
        <dbReference type="ChEBI" id="CHEBI:58702"/>
    </ligand>
</feature>
<organism evidence="10 11">
    <name type="scientific">Gluconacetobacter johannae</name>
    <dbReference type="NCBI Taxonomy" id="112140"/>
    <lineage>
        <taxon>Bacteria</taxon>
        <taxon>Pseudomonadati</taxon>
        <taxon>Pseudomonadota</taxon>
        <taxon>Alphaproteobacteria</taxon>
        <taxon>Acetobacterales</taxon>
        <taxon>Acetobacteraceae</taxon>
        <taxon>Gluconacetobacter</taxon>
    </lineage>
</organism>
<dbReference type="PANTHER" id="PTHR21090">
    <property type="entry name" value="AROM/DEHYDROQUINATE SYNTHASE"/>
    <property type="match status" value="1"/>
</dbReference>